<dbReference type="GO" id="GO:0004715">
    <property type="term" value="F:non-membrane spanning protein tyrosine kinase activity"/>
    <property type="evidence" value="ECO:0007669"/>
    <property type="project" value="UniProtKB-EC"/>
</dbReference>
<evidence type="ECO:0000256" key="2">
    <source>
        <dbReference type="ARBA" id="ARBA00022443"/>
    </source>
</evidence>
<dbReference type="InterPro" id="IPR001245">
    <property type="entry name" value="Ser-Thr/Tyr_kinase_cat_dom"/>
</dbReference>
<keyword evidence="4 8" id="KW-0547">Nucleotide-binding</keyword>
<evidence type="ECO:0000256" key="1">
    <source>
        <dbReference type="ARBA" id="ARBA00011903"/>
    </source>
</evidence>
<proteinExistence type="predicted"/>
<dbReference type="InterPro" id="IPR013761">
    <property type="entry name" value="SAM/pointed_sf"/>
</dbReference>
<keyword evidence="7" id="KW-0829">Tyrosine-protein kinase</keyword>
<name>A0A9X0CGF6_9CNID</name>
<dbReference type="Gene3D" id="1.10.150.50">
    <property type="entry name" value="Transcription Factor, Ets-1"/>
    <property type="match status" value="1"/>
</dbReference>
<feature type="domain" description="Protein kinase" evidence="9">
    <location>
        <begin position="112"/>
        <end position="247"/>
    </location>
</feature>
<keyword evidence="6 8" id="KW-0067">ATP-binding</keyword>
<accession>A0A9X0CGF6</accession>
<dbReference type="EC" id="2.7.10.2" evidence="1"/>
<keyword evidence="2" id="KW-0728">SH3 domain</keyword>
<reference evidence="10" key="1">
    <citation type="submission" date="2023-01" db="EMBL/GenBank/DDBJ databases">
        <title>Genome assembly of the deep-sea coral Lophelia pertusa.</title>
        <authorList>
            <person name="Herrera S."/>
            <person name="Cordes E."/>
        </authorList>
    </citation>
    <scope>NUCLEOTIDE SEQUENCE</scope>
    <source>
        <strain evidence="10">USNM1676648</strain>
        <tissue evidence="10">Polyp</tissue>
    </source>
</reference>
<dbReference type="InterPro" id="IPR055175">
    <property type="entry name" value="ACK/TNK-like_SAM"/>
</dbReference>
<comment type="caution">
    <text evidence="10">The sequence shown here is derived from an EMBL/GenBank/DDBJ whole genome shotgun (WGS) entry which is preliminary data.</text>
</comment>
<gene>
    <name evidence="10" type="primary">TNK2_2</name>
    <name evidence="10" type="ORF">OS493_019254</name>
</gene>
<evidence type="ECO:0000256" key="8">
    <source>
        <dbReference type="PROSITE-ProRule" id="PRU10141"/>
    </source>
</evidence>
<dbReference type="InterPro" id="IPR000719">
    <property type="entry name" value="Prot_kinase_dom"/>
</dbReference>
<dbReference type="PROSITE" id="PS00107">
    <property type="entry name" value="PROTEIN_KINASE_ATP"/>
    <property type="match status" value="1"/>
</dbReference>
<keyword evidence="11" id="KW-1185">Reference proteome</keyword>
<protein>
    <recommendedName>
        <fullName evidence="1">non-specific protein-tyrosine kinase</fullName>
        <ecNumber evidence="1">2.7.10.2</ecNumber>
    </recommendedName>
</protein>
<dbReference type="InterPro" id="IPR017441">
    <property type="entry name" value="Protein_kinase_ATP_BS"/>
</dbReference>
<dbReference type="AlphaFoldDB" id="A0A9X0CGF6"/>
<dbReference type="OrthoDB" id="635774at2759"/>
<evidence type="ECO:0000256" key="6">
    <source>
        <dbReference type="ARBA" id="ARBA00022840"/>
    </source>
</evidence>
<evidence type="ECO:0000313" key="10">
    <source>
        <dbReference type="EMBL" id="KAJ7331661.1"/>
    </source>
</evidence>
<evidence type="ECO:0000256" key="7">
    <source>
        <dbReference type="ARBA" id="ARBA00023137"/>
    </source>
</evidence>
<dbReference type="Pfam" id="PF22931">
    <property type="entry name" value="SAM_TNK"/>
    <property type="match status" value="1"/>
</dbReference>
<dbReference type="InterPro" id="IPR011009">
    <property type="entry name" value="Kinase-like_dom_sf"/>
</dbReference>
<feature type="binding site" evidence="8">
    <location>
        <position position="144"/>
    </location>
    <ligand>
        <name>ATP</name>
        <dbReference type="ChEBI" id="CHEBI:30616"/>
    </ligand>
</feature>
<dbReference type="Proteomes" id="UP001163046">
    <property type="component" value="Unassembled WGS sequence"/>
</dbReference>
<evidence type="ECO:0000256" key="3">
    <source>
        <dbReference type="ARBA" id="ARBA00022679"/>
    </source>
</evidence>
<dbReference type="Gene3D" id="3.30.200.20">
    <property type="entry name" value="Phosphorylase Kinase, domain 1"/>
    <property type="match status" value="1"/>
</dbReference>
<dbReference type="GO" id="GO:0005524">
    <property type="term" value="F:ATP binding"/>
    <property type="evidence" value="ECO:0007669"/>
    <property type="project" value="UniProtKB-UniRule"/>
</dbReference>
<dbReference type="CDD" id="cd09539">
    <property type="entry name" value="SAM_TNK-like"/>
    <property type="match status" value="1"/>
</dbReference>
<dbReference type="InterPro" id="IPR050198">
    <property type="entry name" value="Non-receptor_tyrosine_kinases"/>
</dbReference>
<dbReference type="PROSITE" id="PS50011">
    <property type="entry name" value="PROTEIN_KINASE_DOM"/>
    <property type="match status" value="1"/>
</dbReference>
<keyword evidence="3" id="KW-0808">Transferase</keyword>
<dbReference type="PANTHER" id="PTHR24418">
    <property type="entry name" value="TYROSINE-PROTEIN KINASE"/>
    <property type="match status" value="1"/>
</dbReference>
<keyword evidence="5 10" id="KW-0418">Kinase</keyword>
<evidence type="ECO:0000313" key="11">
    <source>
        <dbReference type="Proteomes" id="UP001163046"/>
    </source>
</evidence>
<evidence type="ECO:0000256" key="5">
    <source>
        <dbReference type="ARBA" id="ARBA00022777"/>
    </source>
</evidence>
<organism evidence="10 11">
    <name type="scientific">Desmophyllum pertusum</name>
    <dbReference type="NCBI Taxonomy" id="174260"/>
    <lineage>
        <taxon>Eukaryota</taxon>
        <taxon>Metazoa</taxon>
        <taxon>Cnidaria</taxon>
        <taxon>Anthozoa</taxon>
        <taxon>Hexacorallia</taxon>
        <taxon>Scleractinia</taxon>
        <taxon>Caryophylliina</taxon>
        <taxon>Caryophylliidae</taxon>
        <taxon>Desmophyllum</taxon>
    </lineage>
</organism>
<sequence>MDNTEEEKVKDLLKDIQLEQFYRQIHGKLHVTRLSHFDHVTEEDLDDLGMAKPEQRRLFEALKKAKKKSLFSSFRRKKSKKAESQAETTADRTSCYGVAGDSLTCLISEPSLTLYEMLGNGAFGYVRRGKWMKNANTKVHVAVKCLKAWNDKAFQQMQMEFIKEANAMSLLDHPHIIRLHGIVLSVPMMLVTELAPLGCLLIRLRDEPHNFTISGLSDFIVQIASGMAYLESHRFCPSGILQLGTFC</sequence>
<dbReference type="Pfam" id="PF07714">
    <property type="entry name" value="PK_Tyr_Ser-Thr"/>
    <property type="match status" value="1"/>
</dbReference>
<evidence type="ECO:0000259" key="9">
    <source>
        <dbReference type="PROSITE" id="PS50011"/>
    </source>
</evidence>
<evidence type="ECO:0000256" key="4">
    <source>
        <dbReference type="ARBA" id="ARBA00022741"/>
    </source>
</evidence>
<dbReference type="InterPro" id="IPR049587">
    <property type="entry name" value="TNK-like_SAM"/>
</dbReference>
<dbReference type="EMBL" id="MU827788">
    <property type="protein sequence ID" value="KAJ7331661.1"/>
    <property type="molecule type" value="Genomic_DNA"/>
</dbReference>
<dbReference type="SUPFAM" id="SSF56112">
    <property type="entry name" value="Protein kinase-like (PK-like)"/>
    <property type="match status" value="1"/>
</dbReference>